<dbReference type="Proteomes" id="UP000015216">
    <property type="component" value="Chromosome"/>
</dbReference>
<reference evidence="1 2" key="1">
    <citation type="journal article" date="2013" name="Curr. Biol.">
        <title>Defensive bacteriome symbiont with a drastically reduced genome.</title>
        <authorList>
            <person name="Nakabachi A."/>
            <person name="Ueoka R."/>
            <person name="Oshima K."/>
            <person name="Teta R."/>
            <person name="Mangoni A."/>
            <person name="Gurgui M."/>
            <person name="Oldham N.J."/>
            <person name="van Echten-Deckert G."/>
            <person name="Okamura K."/>
            <person name="Yamamoto K."/>
            <person name="Inoue H."/>
            <person name="Ohkuma M."/>
            <person name="Hongoh Y."/>
            <person name="Miyagishima S.Y."/>
            <person name="Hattori M."/>
            <person name="Piel J."/>
            <person name="Fukatsu T."/>
        </authorList>
    </citation>
    <scope>NUCLEOTIDE SEQUENCE [LARGE SCALE GENOMIC DNA]</scope>
    <source>
        <strain evidence="1 2">DC</strain>
    </source>
</reference>
<dbReference type="AlphaFoldDB" id="S5RPX2"/>
<sequence>MNTHYKNNFYQLNENLKLNSIQMINLLIYKFSYINYFITS</sequence>
<dbReference type="EMBL" id="CP003468">
    <property type="protein sequence ID" value="AGS06923.1"/>
    <property type="molecule type" value="Genomic_DNA"/>
</dbReference>
<proteinExistence type="predicted"/>
<dbReference type="HOGENOM" id="CLU_3286626_0_0_4"/>
<name>S5RPX2_9PROT</name>
<protein>
    <submittedName>
        <fullName evidence="1">Uncharacterized protein</fullName>
    </submittedName>
</protein>
<keyword evidence="2" id="KW-1185">Reference proteome</keyword>
<accession>S5RPX2</accession>
<evidence type="ECO:0000313" key="1">
    <source>
        <dbReference type="EMBL" id="AGS06923.1"/>
    </source>
</evidence>
<organism evidence="1 2">
    <name type="scientific">Candidatus Profftella armatura</name>
    <dbReference type="NCBI Taxonomy" id="669502"/>
    <lineage>
        <taxon>Bacteria</taxon>
        <taxon>Pseudomonadati</taxon>
        <taxon>Pseudomonadota</taxon>
        <taxon>Betaproteobacteria</taxon>
        <taxon>Candidatus Profftella</taxon>
    </lineage>
</organism>
<dbReference type="KEGG" id="ssdc:SSDC_01170"/>
<gene>
    <name evidence="1" type="ORF">SSDC_01170</name>
</gene>
<evidence type="ECO:0000313" key="2">
    <source>
        <dbReference type="Proteomes" id="UP000015216"/>
    </source>
</evidence>